<evidence type="ECO:0000256" key="1">
    <source>
        <dbReference type="SAM" id="MobiDB-lite"/>
    </source>
</evidence>
<dbReference type="OrthoDB" id="10248979at2759"/>
<accession>A0A0G4J702</accession>
<dbReference type="EMBL" id="CDSF01000144">
    <property type="protein sequence ID" value="CEP03355.1"/>
    <property type="molecule type" value="Genomic_DNA"/>
</dbReference>
<dbReference type="Proteomes" id="UP000290189">
    <property type="component" value="Unassembled WGS sequence"/>
</dbReference>
<name>A0A0G4J702_PLABS</name>
<keyword evidence="4" id="KW-1185">Reference proteome</keyword>
<organism evidence="2 4">
    <name type="scientific">Plasmodiophora brassicae</name>
    <name type="common">Clubroot disease agent</name>
    <dbReference type="NCBI Taxonomy" id="37360"/>
    <lineage>
        <taxon>Eukaryota</taxon>
        <taxon>Sar</taxon>
        <taxon>Rhizaria</taxon>
        <taxon>Endomyxa</taxon>
        <taxon>Phytomyxea</taxon>
        <taxon>Plasmodiophorida</taxon>
        <taxon>Plasmodiophoridae</taxon>
        <taxon>Plasmodiophora</taxon>
    </lineage>
</organism>
<dbReference type="OMA" id="NDDSEMH"/>
<sequence length="322" mass="36513">MSALRKRAILPIVLVAACLLAMVVVITQTYTVASRDNIHAIVKSNEAPRRTLPKPTIALLMPARSTTSMVAVENAPLLTTFLPSMLETISSEDRNNFDYALYMGFDVADPLFDNEKNLKTLKQKVENANVFKIIELFAFHKTKGRPVLVWNRLASAAYNDGCHYFYQVNDDLELVSHDWSRTLTERLKSNPVFPGLGVAGPQDTRRPRADLMTQAFVSRIHLHIFGYFYPPLFSNWWSDDWISMVYGEQHTFRADELLVSNTQSYGGPSRYEIARGDQDILQILVDNGKRMIGEFLEEHEPGATLSDEPRHKDQRSPHAIGD</sequence>
<evidence type="ECO:0000313" key="3">
    <source>
        <dbReference type="EMBL" id="SPQ95593.1"/>
    </source>
</evidence>
<keyword evidence="3" id="KW-0496">Mitochondrion</keyword>
<evidence type="ECO:0000313" key="4">
    <source>
        <dbReference type="Proteomes" id="UP000039324"/>
    </source>
</evidence>
<dbReference type="EMBL" id="OVEO01000004">
    <property type="protein sequence ID" value="SPQ95593.1"/>
    <property type="molecule type" value="Genomic_DNA"/>
</dbReference>
<reference evidence="2 4" key="1">
    <citation type="submission" date="2015-02" db="EMBL/GenBank/DDBJ databases">
        <authorList>
            <person name="Chooi Y.-H."/>
        </authorList>
    </citation>
    <scope>NUCLEOTIDE SEQUENCE [LARGE SCALE GENOMIC DNA]</scope>
    <source>
        <strain evidence="2">E3</strain>
    </source>
</reference>
<geneLocation type="mitochondrion" evidence="3"/>
<reference evidence="3 5" key="2">
    <citation type="submission" date="2018-03" db="EMBL/GenBank/DDBJ databases">
        <authorList>
            <person name="Fogelqvist J."/>
        </authorList>
    </citation>
    <scope>NUCLEOTIDE SEQUENCE [LARGE SCALE GENOMIC DNA]</scope>
</reference>
<evidence type="ECO:0000313" key="2">
    <source>
        <dbReference type="EMBL" id="CEP03355.1"/>
    </source>
</evidence>
<dbReference type="Proteomes" id="UP000039324">
    <property type="component" value="Unassembled WGS sequence"/>
</dbReference>
<dbReference type="AlphaFoldDB" id="A0A0G4J702"/>
<proteinExistence type="predicted"/>
<dbReference type="PROSITE" id="PS51257">
    <property type="entry name" value="PROKAR_LIPOPROTEIN"/>
    <property type="match status" value="1"/>
</dbReference>
<protein>
    <submittedName>
        <fullName evidence="2">Uncharacterized protein</fullName>
    </submittedName>
</protein>
<gene>
    <name evidence="2" type="ORF">PBRA_003115</name>
    <name evidence="3" type="ORF">PLBR_LOCUS2808</name>
</gene>
<evidence type="ECO:0000313" key="5">
    <source>
        <dbReference type="Proteomes" id="UP000290189"/>
    </source>
</evidence>
<feature type="region of interest" description="Disordered" evidence="1">
    <location>
        <begin position="299"/>
        <end position="322"/>
    </location>
</feature>